<evidence type="ECO:0000313" key="2">
    <source>
        <dbReference type="Proteomes" id="UP000053676"/>
    </source>
</evidence>
<keyword evidence="2" id="KW-1185">Reference proteome</keyword>
<organism evidence="1 2">
    <name type="scientific">Necator americanus</name>
    <name type="common">Human hookworm</name>
    <dbReference type="NCBI Taxonomy" id="51031"/>
    <lineage>
        <taxon>Eukaryota</taxon>
        <taxon>Metazoa</taxon>
        <taxon>Ecdysozoa</taxon>
        <taxon>Nematoda</taxon>
        <taxon>Chromadorea</taxon>
        <taxon>Rhabditida</taxon>
        <taxon>Rhabditina</taxon>
        <taxon>Rhabditomorpha</taxon>
        <taxon>Strongyloidea</taxon>
        <taxon>Ancylostomatidae</taxon>
        <taxon>Bunostominae</taxon>
        <taxon>Necator</taxon>
    </lineage>
</organism>
<proteinExistence type="predicted"/>
<dbReference type="Proteomes" id="UP000053676">
    <property type="component" value="Unassembled WGS sequence"/>
</dbReference>
<dbReference type="AlphaFoldDB" id="W2SIY1"/>
<dbReference type="EMBL" id="KI669093">
    <property type="protein sequence ID" value="ETN69550.1"/>
    <property type="molecule type" value="Genomic_DNA"/>
</dbReference>
<sequence length="110" mass="12653">MDGGQWDPTSTWNMKKLMDFPRKAKEEKHNVQRYDKRENLREVKNGRDWLQGMNDKGAAIDDEKVKGVINTSTIQVNTRSKKLDEKGGLRAFATVTPRSKMDFTAYADNC</sequence>
<name>W2SIY1_NECAM</name>
<dbReference type="KEGG" id="nai:NECAME_15238"/>
<protein>
    <submittedName>
        <fullName evidence="1">Uncharacterized protein</fullName>
    </submittedName>
</protein>
<evidence type="ECO:0000313" key="1">
    <source>
        <dbReference type="EMBL" id="ETN69550.1"/>
    </source>
</evidence>
<accession>W2SIY1</accession>
<reference evidence="2" key="1">
    <citation type="journal article" date="2014" name="Nat. Genet.">
        <title>Genome of the human hookworm Necator americanus.</title>
        <authorList>
            <person name="Tang Y.T."/>
            <person name="Gao X."/>
            <person name="Rosa B.A."/>
            <person name="Abubucker S."/>
            <person name="Hallsworth-Pepin K."/>
            <person name="Martin J."/>
            <person name="Tyagi R."/>
            <person name="Heizer E."/>
            <person name="Zhang X."/>
            <person name="Bhonagiri-Palsikar V."/>
            <person name="Minx P."/>
            <person name="Warren W.C."/>
            <person name="Wang Q."/>
            <person name="Zhan B."/>
            <person name="Hotez P.J."/>
            <person name="Sternberg P.W."/>
            <person name="Dougall A."/>
            <person name="Gaze S.T."/>
            <person name="Mulvenna J."/>
            <person name="Sotillo J."/>
            <person name="Ranganathan S."/>
            <person name="Rabelo E.M."/>
            <person name="Wilson R.K."/>
            <person name="Felgner P.L."/>
            <person name="Bethony J."/>
            <person name="Hawdon J.M."/>
            <person name="Gasser R.B."/>
            <person name="Loukas A."/>
            <person name="Mitreva M."/>
        </authorList>
    </citation>
    <scope>NUCLEOTIDE SEQUENCE [LARGE SCALE GENOMIC DNA]</scope>
</reference>
<gene>
    <name evidence="1" type="ORF">NECAME_15238</name>
</gene>